<feature type="compositionally biased region" description="Low complexity" evidence="1">
    <location>
        <begin position="53"/>
        <end position="64"/>
    </location>
</feature>
<proteinExistence type="predicted"/>
<protein>
    <submittedName>
        <fullName evidence="2">Uncharacterized protein</fullName>
    </submittedName>
</protein>
<organism evidence="2 3">
    <name type="scientific">Ridgeia piscesae</name>
    <name type="common">Tubeworm</name>
    <dbReference type="NCBI Taxonomy" id="27915"/>
    <lineage>
        <taxon>Eukaryota</taxon>
        <taxon>Metazoa</taxon>
        <taxon>Spiralia</taxon>
        <taxon>Lophotrochozoa</taxon>
        <taxon>Annelida</taxon>
        <taxon>Polychaeta</taxon>
        <taxon>Sedentaria</taxon>
        <taxon>Canalipalpata</taxon>
        <taxon>Sabellida</taxon>
        <taxon>Siboglinidae</taxon>
        <taxon>Ridgeia</taxon>
    </lineage>
</organism>
<keyword evidence="3" id="KW-1185">Reference proteome</keyword>
<accession>A0AAD9NPY0</accession>
<gene>
    <name evidence="2" type="ORF">NP493_668g00031</name>
</gene>
<name>A0AAD9NPY0_RIDPI</name>
<dbReference type="EMBL" id="JAODUO010000668">
    <property type="protein sequence ID" value="KAK2176336.1"/>
    <property type="molecule type" value="Genomic_DNA"/>
</dbReference>
<sequence length="130" mass="13629">MSFVLSPSFWPEQSSTTMSVAARSTKAKPTCADEFLRSLSAFTSSSVLVANSSSSESHSCSAFSPGSLERSPGSSPSLGQAISVSACSRQPPVLRRGIATLRTMLFCRKSALAAQSFTTDILGSRHSAFA</sequence>
<reference evidence="2" key="1">
    <citation type="journal article" date="2023" name="Mol. Biol. Evol.">
        <title>Third-Generation Sequencing Reveals the Adaptive Role of the Epigenome in Three Deep-Sea Polychaetes.</title>
        <authorList>
            <person name="Perez M."/>
            <person name="Aroh O."/>
            <person name="Sun Y."/>
            <person name="Lan Y."/>
            <person name="Juniper S.K."/>
            <person name="Young C.R."/>
            <person name="Angers B."/>
            <person name="Qian P.Y."/>
        </authorList>
    </citation>
    <scope>NUCLEOTIDE SEQUENCE</scope>
    <source>
        <strain evidence="2">R07B-5</strain>
    </source>
</reference>
<evidence type="ECO:0000313" key="3">
    <source>
        <dbReference type="Proteomes" id="UP001209878"/>
    </source>
</evidence>
<comment type="caution">
    <text evidence="2">The sequence shown here is derived from an EMBL/GenBank/DDBJ whole genome shotgun (WGS) entry which is preliminary data.</text>
</comment>
<evidence type="ECO:0000256" key="1">
    <source>
        <dbReference type="SAM" id="MobiDB-lite"/>
    </source>
</evidence>
<dbReference type="AlphaFoldDB" id="A0AAD9NPY0"/>
<feature type="region of interest" description="Disordered" evidence="1">
    <location>
        <begin position="53"/>
        <end position="83"/>
    </location>
</feature>
<feature type="compositionally biased region" description="Polar residues" evidence="1">
    <location>
        <begin position="72"/>
        <end position="83"/>
    </location>
</feature>
<evidence type="ECO:0000313" key="2">
    <source>
        <dbReference type="EMBL" id="KAK2176336.1"/>
    </source>
</evidence>
<dbReference type="Proteomes" id="UP001209878">
    <property type="component" value="Unassembled WGS sequence"/>
</dbReference>